<protein>
    <submittedName>
        <fullName evidence="1">Uncharacterized protein</fullName>
    </submittedName>
</protein>
<keyword evidence="2" id="KW-1185">Reference proteome</keyword>
<dbReference type="Proteomes" id="UP000192939">
    <property type="component" value="Unassembled WGS sequence"/>
</dbReference>
<name>A0ABY1LW50_9BACL</name>
<sequence length="61" mass="7174">MDVGSALNFDFSQAFRYLVLNSRAYGHQRPYWSNKKGFEKLMDLSDLIWVKDTKSDALDRK</sequence>
<accession>A0ABY1LW50</accession>
<proteinExistence type="predicted"/>
<organism evidence="1 2">
    <name type="scientific">Paenibacillus barengoltzii J12</name>
    <dbReference type="NCBI Taxonomy" id="935846"/>
    <lineage>
        <taxon>Bacteria</taxon>
        <taxon>Bacillati</taxon>
        <taxon>Bacillota</taxon>
        <taxon>Bacilli</taxon>
        <taxon>Bacillales</taxon>
        <taxon>Paenibacillaceae</taxon>
        <taxon>Paenibacillus</taxon>
    </lineage>
</organism>
<comment type="caution">
    <text evidence="1">The sequence shown here is derived from an EMBL/GenBank/DDBJ whole genome shotgun (WGS) entry which is preliminary data.</text>
</comment>
<evidence type="ECO:0000313" key="1">
    <source>
        <dbReference type="EMBL" id="SMF16895.1"/>
    </source>
</evidence>
<gene>
    <name evidence="1" type="ORF">SAMN02744124_01665</name>
</gene>
<dbReference type="EMBL" id="FXAE01000012">
    <property type="protein sequence ID" value="SMF16895.1"/>
    <property type="molecule type" value="Genomic_DNA"/>
</dbReference>
<evidence type="ECO:0000313" key="2">
    <source>
        <dbReference type="Proteomes" id="UP000192939"/>
    </source>
</evidence>
<reference evidence="1 2" key="1">
    <citation type="submission" date="2017-04" db="EMBL/GenBank/DDBJ databases">
        <authorList>
            <person name="Varghese N."/>
            <person name="Submissions S."/>
        </authorList>
    </citation>
    <scope>NUCLEOTIDE SEQUENCE [LARGE SCALE GENOMIC DNA]</scope>
    <source>
        <strain evidence="1 2">J12</strain>
    </source>
</reference>